<dbReference type="InterPro" id="IPR044699">
    <property type="entry name" value="MAKR6"/>
</dbReference>
<organism evidence="2 3">
    <name type="scientific">Leersia perrieri</name>
    <dbReference type="NCBI Taxonomy" id="77586"/>
    <lineage>
        <taxon>Eukaryota</taxon>
        <taxon>Viridiplantae</taxon>
        <taxon>Streptophyta</taxon>
        <taxon>Embryophyta</taxon>
        <taxon>Tracheophyta</taxon>
        <taxon>Spermatophyta</taxon>
        <taxon>Magnoliopsida</taxon>
        <taxon>Liliopsida</taxon>
        <taxon>Poales</taxon>
        <taxon>Poaceae</taxon>
        <taxon>BOP clade</taxon>
        <taxon>Oryzoideae</taxon>
        <taxon>Oryzeae</taxon>
        <taxon>Oryzinae</taxon>
        <taxon>Leersia</taxon>
    </lineage>
</organism>
<reference evidence="3" key="2">
    <citation type="submission" date="2013-12" db="EMBL/GenBank/DDBJ databases">
        <authorList>
            <person name="Yu Y."/>
            <person name="Lee S."/>
            <person name="de Baynast K."/>
            <person name="Wissotski M."/>
            <person name="Liu L."/>
            <person name="Talag J."/>
            <person name="Goicoechea J."/>
            <person name="Angelova A."/>
            <person name="Jetty R."/>
            <person name="Kudrna D."/>
            <person name="Golser W."/>
            <person name="Rivera L."/>
            <person name="Zhang J."/>
            <person name="Wing R."/>
        </authorList>
    </citation>
    <scope>NUCLEOTIDE SEQUENCE</scope>
</reference>
<reference evidence="2 3" key="1">
    <citation type="submission" date="2012-08" db="EMBL/GenBank/DDBJ databases">
        <title>Oryza genome evolution.</title>
        <authorList>
            <person name="Wing R.A."/>
        </authorList>
    </citation>
    <scope>NUCLEOTIDE SEQUENCE</scope>
</reference>
<reference evidence="2" key="3">
    <citation type="submission" date="2015-04" db="UniProtKB">
        <authorList>
            <consortium name="EnsemblPlants"/>
        </authorList>
    </citation>
    <scope>IDENTIFICATION</scope>
</reference>
<evidence type="ECO:0008006" key="4">
    <source>
        <dbReference type="Google" id="ProtNLM"/>
    </source>
</evidence>
<proteinExistence type="predicted"/>
<sequence>MAATASSFERLGGGEDDLGHSFGSSVVSAELFSMRWTTLLTEDHDGGDDDFDFDFGTPCADAAHCSSPLLVGAVRIFSDEQAPAGIVAAASSSPLFHSALSTPASVIATTASSRRAGRAPALMVTRRILVRYLRFVVPLCRKVRRSLRLSPRSRGGASLAASSTTTSPARRSTSSSYASAADQHWCHGNADTAVRDAILYCKKSIGQDM</sequence>
<dbReference type="EnsemblPlants" id="LPERR10G12840.1">
    <property type="protein sequence ID" value="LPERR10G12840.1"/>
    <property type="gene ID" value="LPERR10G12840"/>
</dbReference>
<evidence type="ECO:0000256" key="1">
    <source>
        <dbReference type="SAM" id="MobiDB-lite"/>
    </source>
</evidence>
<dbReference type="AlphaFoldDB" id="A0A0D9XLV4"/>
<dbReference type="PANTHER" id="PTHR34576:SF5">
    <property type="entry name" value="EXPRESSED PROTEIN"/>
    <property type="match status" value="1"/>
</dbReference>
<protein>
    <recommendedName>
        <fullName evidence="4">Membrane-associated kinase regulator 6</fullName>
    </recommendedName>
</protein>
<name>A0A0D9XLV4_9ORYZ</name>
<dbReference type="HOGENOM" id="CLU_059828_1_0_1"/>
<dbReference type="Gramene" id="LPERR10G12840.1">
    <property type="protein sequence ID" value="LPERR10G12840.1"/>
    <property type="gene ID" value="LPERR10G12840"/>
</dbReference>
<evidence type="ECO:0000313" key="3">
    <source>
        <dbReference type="Proteomes" id="UP000032180"/>
    </source>
</evidence>
<accession>A0A0D9XLV4</accession>
<feature type="region of interest" description="Disordered" evidence="1">
    <location>
        <begin position="153"/>
        <end position="175"/>
    </location>
</feature>
<dbReference type="Proteomes" id="UP000032180">
    <property type="component" value="Chromosome 10"/>
</dbReference>
<dbReference type="PANTHER" id="PTHR34576">
    <property type="entry name" value="MEMBRANE-ASSOCIATED KINASE REGULATOR 6-RELATED"/>
    <property type="match status" value="1"/>
</dbReference>
<keyword evidence="3" id="KW-1185">Reference proteome</keyword>
<dbReference type="eggNOG" id="ENOG502R7H3">
    <property type="taxonomic scope" value="Eukaryota"/>
</dbReference>
<evidence type="ECO:0000313" key="2">
    <source>
        <dbReference type="EnsemblPlants" id="LPERR10G12840.1"/>
    </source>
</evidence>